<dbReference type="SUPFAM" id="SSF141868">
    <property type="entry name" value="EAL domain-like"/>
    <property type="match status" value="1"/>
</dbReference>
<dbReference type="PROSITE" id="PS50883">
    <property type="entry name" value="EAL"/>
    <property type="match status" value="1"/>
</dbReference>
<dbReference type="Pfam" id="PF13185">
    <property type="entry name" value="GAF_2"/>
    <property type="match status" value="1"/>
</dbReference>
<dbReference type="SMART" id="SM00052">
    <property type="entry name" value="EAL"/>
    <property type="match status" value="1"/>
</dbReference>
<dbReference type="Gene3D" id="3.30.450.40">
    <property type="match status" value="1"/>
</dbReference>
<dbReference type="RefSeq" id="WP_344170182.1">
    <property type="nucleotide sequence ID" value="NZ_BAAARY010000005.1"/>
</dbReference>
<proteinExistence type="predicted"/>
<keyword evidence="3" id="KW-1185">Reference proteome</keyword>
<dbReference type="SUPFAM" id="SSF55781">
    <property type="entry name" value="GAF domain-like"/>
    <property type="match status" value="1"/>
</dbReference>
<dbReference type="InterPro" id="IPR029016">
    <property type="entry name" value="GAF-like_dom_sf"/>
</dbReference>
<reference evidence="2 3" key="1">
    <citation type="journal article" date="2019" name="Int. J. Syst. Evol. Microbiol.">
        <title>The Global Catalogue of Microorganisms (GCM) 10K type strain sequencing project: providing services to taxonomists for standard genome sequencing and annotation.</title>
        <authorList>
            <consortium name="The Broad Institute Genomics Platform"/>
            <consortium name="The Broad Institute Genome Sequencing Center for Infectious Disease"/>
            <person name="Wu L."/>
            <person name="Ma J."/>
        </authorList>
    </citation>
    <scope>NUCLEOTIDE SEQUENCE [LARGE SCALE GENOMIC DNA]</scope>
    <source>
        <strain evidence="2 3">JCM 3367</strain>
    </source>
</reference>
<dbReference type="InterPro" id="IPR050706">
    <property type="entry name" value="Cyclic-di-GMP_PDE-like"/>
</dbReference>
<dbReference type="InterPro" id="IPR003018">
    <property type="entry name" value="GAF"/>
</dbReference>
<organism evidence="2 3">
    <name type="scientific">Pilimelia columellifera subsp. columellifera</name>
    <dbReference type="NCBI Taxonomy" id="706583"/>
    <lineage>
        <taxon>Bacteria</taxon>
        <taxon>Bacillati</taxon>
        <taxon>Actinomycetota</taxon>
        <taxon>Actinomycetes</taxon>
        <taxon>Micromonosporales</taxon>
        <taxon>Micromonosporaceae</taxon>
        <taxon>Pilimelia</taxon>
    </lineage>
</organism>
<dbReference type="Pfam" id="PF00563">
    <property type="entry name" value="EAL"/>
    <property type="match status" value="1"/>
</dbReference>
<accession>A0ABN3NBS5</accession>
<sequence>MVRGRSVADQQVADLLATARRSLGLSVAFLSRFDGEEQRLDVVDSSVPFVFREGYTQQRQDTFCQAILDGELPSVIPDVTRFPRAMELPAARLPRLRSFVSVPVTLSDGSLYGTFCAAGFTADRDLSLRDRSLMEVLAQAASVVLEPEVAELRRRAEVTGRLGPVVDAGGPSVVFQPVVALADGVRVGAEALSRFPVDWGRTPDVCFGEAHTVGLGDQLEMLALGRAAQALATVDGYVAMNVSPGTLLAPACQELLLGLPLDRVVLELSEHDQVADYDALTAALAPLRARGMRLAIDDVGAGFSSLRHIVVTAPDVIKLDRSIVAGVADDPVLATLVGSLVEFGRGCRTELVAEGVEQERDAVMLGRLGVDYGQGWHFGRPGELRALGPGADRRVGGLAVARRSAA</sequence>
<evidence type="ECO:0000313" key="3">
    <source>
        <dbReference type="Proteomes" id="UP001499978"/>
    </source>
</evidence>
<dbReference type="InterPro" id="IPR001633">
    <property type="entry name" value="EAL_dom"/>
</dbReference>
<dbReference type="InterPro" id="IPR035919">
    <property type="entry name" value="EAL_sf"/>
</dbReference>
<feature type="domain" description="EAL" evidence="1">
    <location>
        <begin position="155"/>
        <end position="395"/>
    </location>
</feature>
<dbReference type="CDD" id="cd01948">
    <property type="entry name" value="EAL"/>
    <property type="match status" value="1"/>
</dbReference>
<dbReference type="EMBL" id="BAAARY010000005">
    <property type="protein sequence ID" value="GAA2518526.1"/>
    <property type="molecule type" value="Genomic_DNA"/>
</dbReference>
<evidence type="ECO:0000313" key="2">
    <source>
        <dbReference type="EMBL" id="GAA2518526.1"/>
    </source>
</evidence>
<protein>
    <recommendedName>
        <fullName evidence="1">EAL domain-containing protein</fullName>
    </recommendedName>
</protein>
<name>A0ABN3NBS5_9ACTN</name>
<dbReference type="SMART" id="SM00065">
    <property type="entry name" value="GAF"/>
    <property type="match status" value="1"/>
</dbReference>
<dbReference type="PANTHER" id="PTHR33121">
    <property type="entry name" value="CYCLIC DI-GMP PHOSPHODIESTERASE PDEF"/>
    <property type="match status" value="1"/>
</dbReference>
<dbReference type="Proteomes" id="UP001499978">
    <property type="component" value="Unassembled WGS sequence"/>
</dbReference>
<gene>
    <name evidence="2" type="ORF">GCM10010201_14370</name>
</gene>
<evidence type="ECO:0000259" key="1">
    <source>
        <dbReference type="PROSITE" id="PS50883"/>
    </source>
</evidence>
<comment type="caution">
    <text evidence="2">The sequence shown here is derived from an EMBL/GenBank/DDBJ whole genome shotgun (WGS) entry which is preliminary data.</text>
</comment>
<dbReference type="Gene3D" id="3.20.20.450">
    <property type="entry name" value="EAL domain"/>
    <property type="match status" value="1"/>
</dbReference>
<dbReference type="PANTHER" id="PTHR33121:SF76">
    <property type="entry name" value="SIGNALING PROTEIN"/>
    <property type="match status" value="1"/>
</dbReference>